<dbReference type="Pfam" id="PF01565">
    <property type="entry name" value="FAD_binding_4"/>
    <property type="match status" value="1"/>
</dbReference>
<accession>A0ABQ8FX56</accession>
<dbReference type="EMBL" id="JAGTJR010000041">
    <property type="protein sequence ID" value="KAH7032186.1"/>
    <property type="molecule type" value="Genomic_DNA"/>
</dbReference>
<keyword evidence="2" id="KW-0560">Oxidoreductase</keyword>
<comment type="similarity">
    <text evidence="1">Belongs to the oxygen-dependent FAD-linked oxidoreductase family.</text>
</comment>
<feature type="signal peptide" evidence="3">
    <location>
        <begin position="1"/>
        <end position="24"/>
    </location>
</feature>
<dbReference type="InterPro" id="IPR036318">
    <property type="entry name" value="FAD-bd_PCMH-like_sf"/>
</dbReference>
<reference evidence="5 6" key="1">
    <citation type="journal article" date="2021" name="Nat. Commun.">
        <title>Genetic determinants of endophytism in the Arabidopsis root mycobiome.</title>
        <authorList>
            <person name="Mesny F."/>
            <person name="Miyauchi S."/>
            <person name="Thiergart T."/>
            <person name="Pickel B."/>
            <person name="Atanasova L."/>
            <person name="Karlsson M."/>
            <person name="Huettel B."/>
            <person name="Barry K.W."/>
            <person name="Haridas S."/>
            <person name="Chen C."/>
            <person name="Bauer D."/>
            <person name="Andreopoulos W."/>
            <person name="Pangilinan J."/>
            <person name="LaButti K."/>
            <person name="Riley R."/>
            <person name="Lipzen A."/>
            <person name="Clum A."/>
            <person name="Drula E."/>
            <person name="Henrissat B."/>
            <person name="Kohler A."/>
            <person name="Grigoriev I.V."/>
            <person name="Martin F.M."/>
            <person name="Hacquard S."/>
        </authorList>
    </citation>
    <scope>NUCLEOTIDE SEQUENCE [LARGE SCALE GENOMIC DNA]</scope>
    <source>
        <strain evidence="5 6">MPI-SDFR-AT-0080</strain>
    </source>
</reference>
<dbReference type="InterPro" id="IPR012951">
    <property type="entry name" value="BBE"/>
</dbReference>
<evidence type="ECO:0000256" key="2">
    <source>
        <dbReference type="ARBA" id="ARBA00023002"/>
    </source>
</evidence>
<dbReference type="InterPro" id="IPR016169">
    <property type="entry name" value="FAD-bd_PCMH_sub2"/>
</dbReference>
<keyword evidence="6" id="KW-1185">Reference proteome</keyword>
<evidence type="ECO:0000259" key="4">
    <source>
        <dbReference type="PROSITE" id="PS51387"/>
    </source>
</evidence>
<dbReference type="Proteomes" id="UP000774617">
    <property type="component" value="Unassembled WGS sequence"/>
</dbReference>
<organism evidence="5 6">
    <name type="scientific">Macrophomina phaseolina</name>
    <dbReference type="NCBI Taxonomy" id="35725"/>
    <lineage>
        <taxon>Eukaryota</taxon>
        <taxon>Fungi</taxon>
        <taxon>Dikarya</taxon>
        <taxon>Ascomycota</taxon>
        <taxon>Pezizomycotina</taxon>
        <taxon>Dothideomycetes</taxon>
        <taxon>Dothideomycetes incertae sedis</taxon>
        <taxon>Botryosphaeriales</taxon>
        <taxon>Botryosphaeriaceae</taxon>
        <taxon>Macrophomina</taxon>
    </lineage>
</organism>
<gene>
    <name evidence="5" type="ORF">B0J12DRAFT_767828</name>
</gene>
<evidence type="ECO:0000313" key="6">
    <source>
        <dbReference type="Proteomes" id="UP000774617"/>
    </source>
</evidence>
<dbReference type="Pfam" id="PF08031">
    <property type="entry name" value="BBE"/>
    <property type="match status" value="1"/>
</dbReference>
<dbReference type="InterPro" id="IPR006094">
    <property type="entry name" value="Oxid_FAD_bind_N"/>
</dbReference>
<dbReference type="Gene3D" id="3.30.465.10">
    <property type="match status" value="2"/>
</dbReference>
<proteinExistence type="inferred from homology"/>
<feature type="chain" id="PRO_5046851507" evidence="3">
    <location>
        <begin position="25"/>
        <end position="574"/>
    </location>
</feature>
<protein>
    <submittedName>
        <fullName evidence="5">Isoamyl alcohol oxidase</fullName>
    </submittedName>
</protein>
<evidence type="ECO:0000256" key="3">
    <source>
        <dbReference type="SAM" id="SignalP"/>
    </source>
</evidence>
<evidence type="ECO:0000256" key="1">
    <source>
        <dbReference type="ARBA" id="ARBA00005466"/>
    </source>
</evidence>
<dbReference type="InterPro" id="IPR050432">
    <property type="entry name" value="FAD-linked_Oxidoreductases_BP"/>
</dbReference>
<dbReference type="PROSITE" id="PS51387">
    <property type="entry name" value="FAD_PCMH"/>
    <property type="match status" value="1"/>
</dbReference>
<dbReference type="InterPro" id="IPR016166">
    <property type="entry name" value="FAD-bd_PCMH"/>
</dbReference>
<dbReference type="SUPFAM" id="SSF56176">
    <property type="entry name" value="FAD-binding/transporter-associated domain-like"/>
    <property type="match status" value="1"/>
</dbReference>
<dbReference type="PANTHER" id="PTHR13878:SF91">
    <property type="entry name" value="FAD BINDING DOMAIN PROTEIN (AFU_ORTHOLOGUE AFUA_6G12070)-RELATED"/>
    <property type="match status" value="1"/>
</dbReference>
<evidence type="ECO:0000313" key="5">
    <source>
        <dbReference type="EMBL" id="KAH7032186.1"/>
    </source>
</evidence>
<feature type="domain" description="FAD-binding PCMH-type" evidence="4">
    <location>
        <begin position="119"/>
        <end position="298"/>
    </location>
</feature>
<name>A0ABQ8FX56_9PEZI</name>
<comment type="caution">
    <text evidence="5">The sequence shown here is derived from an EMBL/GenBank/DDBJ whole genome shotgun (WGS) entry which is preliminary data.</text>
</comment>
<sequence>MVSIRTLAAVAMGFNLSLLPLGAASPSHASCRCMPGDKCWPGQHEWAQLNRTVGGKLISNVPLAHVCHDPTYDEDACNYLKEQWKWPVIHETSSSDIMSAYFRNASCDPFTPREQPCELGNYPVYSINVSSAADIAAGVKFAQQKNIRLVIKNTGHDFLGKSTGKGSLGLWTHNMNDIRVFKNYNSTLYTGPAVRMGAGVRGAEALPATHDAGLIVVGGSCPSVGLTGGFTQGGGHGALSSSFGMGADQVLEWEVVTADGRHTTATPTKNADLYWALSGGGPGAYAVVVSVTVRAYRDRRIGGAAMSFASTGVSNDTYWKGIHAWQSFIPKLVDAGATASYLISTEQFFLQPLTVPGASENATRSLIKPFTDALSRLNIPFSLNITSDPTWMDHYVRYLGPLPQGQWPVDRLMGGRLIPRQVSTNNTDALVGALRDMAENTSAYLGFIAVQSDAAKAVAPNSILPQWRTSVASALIQTQWNLTAPMADNRAQLAELNDVVIPKIEAVTPGAGTYLNEANFALASWKEDFYGVNYARLRRVKKTWDPRDLFYGPTMVGSDAWSVQGDGRLCRPAA</sequence>
<dbReference type="PANTHER" id="PTHR13878">
    <property type="entry name" value="GULONOLACTONE OXIDASE"/>
    <property type="match status" value="1"/>
</dbReference>
<keyword evidence="3" id="KW-0732">Signal</keyword>